<comment type="subcellular location">
    <subcellularLocation>
        <location evidence="1">Nucleus</location>
    </subcellularLocation>
</comment>
<dbReference type="GO" id="GO:0008622">
    <property type="term" value="C:epsilon DNA polymerase complex"/>
    <property type="evidence" value="ECO:0007669"/>
    <property type="project" value="TreeGrafter"/>
</dbReference>
<dbReference type="SUPFAM" id="SSF47113">
    <property type="entry name" value="Histone-fold"/>
    <property type="match status" value="1"/>
</dbReference>
<evidence type="ECO:0000256" key="1">
    <source>
        <dbReference type="ARBA" id="ARBA00004123"/>
    </source>
</evidence>
<dbReference type="PANTHER" id="PTHR46172:SF1">
    <property type="entry name" value="DNA POLYMERASE EPSILON SUBUNIT 3"/>
    <property type="match status" value="1"/>
</dbReference>
<evidence type="ECO:0000256" key="2">
    <source>
        <dbReference type="ARBA" id="ARBA00023242"/>
    </source>
</evidence>
<feature type="region of interest" description="Disordered" evidence="3">
    <location>
        <begin position="130"/>
        <end position="216"/>
    </location>
</feature>
<evidence type="ECO:0000313" key="5">
    <source>
        <dbReference type="EMBL" id="CAD9464526.1"/>
    </source>
</evidence>
<dbReference type="Gene3D" id="1.10.20.10">
    <property type="entry name" value="Histone, subunit A"/>
    <property type="match status" value="1"/>
</dbReference>
<feature type="compositionally biased region" description="Acidic residues" evidence="3">
    <location>
        <begin position="205"/>
        <end position="216"/>
    </location>
</feature>
<dbReference type="AlphaFoldDB" id="A0A7S2DWQ9"/>
<accession>A0A7S2DWQ9</accession>
<feature type="domain" description="Transcription factor CBF/NF-Y/archaeal histone" evidence="4">
    <location>
        <begin position="27"/>
        <end position="89"/>
    </location>
</feature>
<evidence type="ECO:0000256" key="3">
    <source>
        <dbReference type="SAM" id="MobiDB-lite"/>
    </source>
</evidence>
<dbReference type="GO" id="GO:0008623">
    <property type="term" value="C:CHRAC"/>
    <property type="evidence" value="ECO:0007669"/>
    <property type="project" value="TreeGrafter"/>
</dbReference>
<dbReference type="GO" id="GO:0006272">
    <property type="term" value="P:leading strand elongation"/>
    <property type="evidence" value="ECO:0007669"/>
    <property type="project" value="TreeGrafter"/>
</dbReference>
<feature type="region of interest" description="Disordered" evidence="3">
    <location>
        <begin position="1"/>
        <end position="24"/>
    </location>
</feature>
<dbReference type="InterPro" id="IPR003958">
    <property type="entry name" value="CBFA_NFYB_domain"/>
</dbReference>
<proteinExistence type="predicted"/>
<dbReference type="InterPro" id="IPR051377">
    <property type="entry name" value="DNA_Pol-Epsilon_Subunit"/>
</dbReference>
<organism evidence="5">
    <name type="scientific">Octactis speculum</name>
    <dbReference type="NCBI Taxonomy" id="3111310"/>
    <lineage>
        <taxon>Eukaryota</taxon>
        <taxon>Sar</taxon>
        <taxon>Stramenopiles</taxon>
        <taxon>Ochrophyta</taxon>
        <taxon>Dictyochophyceae</taxon>
        <taxon>Dictyochales</taxon>
        <taxon>Dictyochaceae</taxon>
        <taxon>Octactis</taxon>
    </lineage>
</organism>
<feature type="compositionally biased region" description="Basic and acidic residues" evidence="3">
    <location>
        <begin position="11"/>
        <end position="23"/>
    </location>
</feature>
<name>A0A7S2DWQ9_9STRA</name>
<dbReference type="GO" id="GO:0006974">
    <property type="term" value="P:DNA damage response"/>
    <property type="evidence" value="ECO:0007669"/>
    <property type="project" value="TreeGrafter"/>
</dbReference>
<dbReference type="GO" id="GO:0031507">
    <property type="term" value="P:heterochromatin formation"/>
    <property type="evidence" value="ECO:0007669"/>
    <property type="project" value="TreeGrafter"/>
</dbReference>
<dbReference type="CDD" id="cd22928">
    <property type="entry name" value="HFD_POLE3_DPB4"/>
    <property type="match status" value="1"/>
</dbReference>
<dbReference type="GO" id="GO:0031490">
    <property type="term" value="F:chromatin DNA binding"/>
    <property type="evidence" value="ECO:0007669"/>
    <property type="project" value="TreeGrafter"/>
</dbReference>
<protein>
    <recommendedName>
        <fullName evidence="4">Transcription factor CBF/NF-Y/archaeal histone domain-containing protein</fullName>
    </recommendedName>
</protein>
<dbReference type="Pfam" id="PF00808">
    <property type="entry name" value="CBFD_NFYB_HMF"/>
    <property type="match status" value="1"/>
</dbReference>
<dbReference type="GO" id="GO:0046982">
    <property type="term" value="F:protein heterodimerization activity"/>
    <property type="evidence" value="ECO:0007669"/>
    <property type="project" value="InterPro"/>
</dbReference>
<dbReference type="InterPro" id="IPR009072">
    <property type="entry name" value="Histone-fold"/>
</dbReference>
<gene>
    <name evidence="5" type="ORF">DSPE1174_LOCUS25709</name>
</gene>
<dbReference type="PANTHER" id="PTHR46172">
    <property type="entry name" value="DNA POLYMERASE EPSILON SUBUNIT 3"/>
    <property type="match status" value="1"/>
</dbReference>
<evidence type="ECO:0000259" key="4">
    <source>
        <dbReference type="Pfam" id="PF00808"/>
    </source>
</evidence>
<keyword evidence="2" id="KW-0539">Nucleus</keyword>
<dbReference type="EMBL" id="HBGS01049361">
    <property type="protein sequence ID" value="CAD9464526.1"/>
    <property type="molecule type" value="Transcribed_RNA"/>
</dbReference>
<sequence length="216" mass="22732">MASTDGTTGGETERKEKENKMPDFEPPMACVQRIIKGVLPDSCQITKESKTAFSKAAGIFIIYLTTCANDFCKEGKRSTISSADVLAALRELEFHDLIGPLEEFLAHYRQDTNAKKELGNSSAKAAHAITAVPNGGGNVEQQPDSGIGEEASAEEAVAVTPPVADSTSSSGVLSKDDAPSNSEATPDSMEVDEDPEAPNGGIGVQEEEIGEVETVN</sequence>
<reference evidence="5" key="1">
    <citation type="submission" date="2021-01" db="EMBL/GenBank/DDBJ databases">
        <authorList>
            <person name="Corre E."/>
            <person name="Pelletier E."/>
            <person name="Niang G."/>
            <person name="Scheremetjew M."/>
            <person name="Finn R."/>
            <person name="Kale V."/>
            <person name="Holt S."/>
            <person name="Cochrane G."/>
            <person name="Meng A."/>
            <person name="Brown T."/>
            <person name="Cohen L."/>
        </authorList>
    </citation>
    <scope>NUCLEOTIDE SEQUENCE</scope>
    <source>
        <strain evidence="5">CCMP1381</strain>
    </source>
</reference>